<dbReference type="Pfam" id="PF20067">
    <property type="entry name" value="SSL_N"/>
    <property type="match status" value="1"/>
</dbReference>
<feature type="domain" description="Strictosidine synthase conserved region" evidence="6">
    <location>
        <begin position="216"/>
        <end position="302"/>
    </location>
</feature>
<dbReference type="SUPFAM" id="SSF63829">
    <property type="entry name" value="Calcium-dependent phosphotriesterase"/>
    <property type="match status" value="1"/>
</dbReference>
<accession>A0A915KTP8</accession>
<comment type="similarity">
    <text evidence="1">Belongs to the strictosidine synthase family.</text>
</comment>
<dbReference type="PANTHER" id="PTHR10426">
    <property type="entry name" value="STRICTOSIDINE SYNTHASE-RELATED"/>
    <property type="match status" value="1"/>
</dbReference>
<dbReference type="PANTHER" id="PTHR10426:SF88">
    <property type="entry name" value="ADIPOCYTE PLASMA MEMBRANE-ASSOCIATED PROTEIN HEMOMUCIN-RELATED"/>
    <property type="match status" value="1"/>
</dbReference>
<dbReference type="GO" id="GO:0016787">
    <property type="term" value="F:hydrolase activity"/>
    <property type="evidence" value="ECO:0007669"/>
    <property type="project" value="TreeGrafter"/>
</dbReference>
<feature type="region of interest" description="Disordered" evidence="4">
    <location>
        <begin position="1"/>
        <end position="40"/>
    </location>
</feature>
<protein>
    <submittedName>
        <fullName evidence="8">Strictosidine synthase conserved region domain-containing protein</fullName>
    </submittedName>
</protein>
<organism evidence="7 8">
    <name type="scientific">Romanomermis culicivorax</name>
    <name type="common">Nematode worm</name>
    <dbReference type="NCBI Taxonomy" id="13658"/>
    <lineage>
        <taxon>Eukaryota</taxon>
        <taxon>Metazoa</taxon>
        <taxon>Ecdysozoa</taxon>
        <taxon>Nematoda</taxon>
        <taxon>Enoplea</taxon>
        <taxon>Dorylaimia</taxon>
        <taxon>Mermithida</taxon>
        <taxon>Mermithoidea</taxon>
        <taxon>Mermithidae</taxon>
        <taxon>Romanomermis</taxon>
    </lineage>
</organism>
<dbReference type="WBParaSite" id="nRc.2.0.1.t41502-RA">
    <property type="protein sequence ID" value="nRc.2.0.1.t41502-RA"/>
    <property type="gene ID" value="nRc.2.0.1.g41502"/>
</dbReference>
<evidence type="ECO:0000256" key="4">
    <source>
        <dbReference type="SAM" id="MobiDB-lite"/>
    </source>
</evidence>
<keyword evidence="2" id="KW-0597">Phosphoprotein</keyword>
<dbReference type="InterPro" id="IPR018119">
    <property type="entry name" value="Strictosidine_synth_cons-reg"/>
</dbReference>
<feature type="transmembrane region" description="Helical" evidence="5">
    <location>
        <begin position="49"/>
        <end position="72"/>
    </location>
</feature>
<evidence type="ECO:0000313" key="8">
    <source>
        <dbReference type="WBParaSite" id="nRc.2.0.1.t41502-RA"/>
    </source>
</evidence>
<keyword evidence="5" id="KW-0812">Transmembrane</keyword>
<dbReference type="Pfam" id="PF03088">
    <property type="entry name" value="Str_synth"/>
    <property type="match status" value="1"/>
</dbReference>
<evidence type="ECO:0000256" key="2">
    <source>
        <dbReference type="ARBA" id="ARBA00022553"/>
    </source>
</evidence>
<keyword evidence="5" id="KW-0472">Membrane</keyword>
<proteinExistence type="inferred from homology"/>
<dbReference type="Proteomes" id="UP000887565">
    <property type="component" value="Unplaced"/>
</dbReference>
<dbReference type="InterPro" id="IPR011042">
    <property type="entry name" value="6-blade_b-propeller_TolB-like"/>
</dbReference>
<evidence type="ECO:0000313" key="7">
    <source>
        <dbReference type="Proteomes" id="UP000887565"/>
    </source>
</evidence>
<dbReference type="Gene3D" id="2.120.10.30">
    <property type="entry name" value="TolB, C-terminal domain"/>
    <property type="match status" value="1"/>
</dbReference>
<name>A0A915KTP8_ROMCU</name>
<feature type="compositionally biased region" description="Basic and acidic residues" evidence="4">
    <location>
        <begin position="27"/>
        <end position="39"/>
    </location>
</feature>
<reference evidence="8" key="1">
    <citation type="submission" date="2022-11" db="UniProtKB">
        <authorList>
            <consortium name="WormBaseParasite"/>
        </authorList>
    </citation>
    <scope>IDENTIFICATION</scope>
</reference>
<dbReference type="AlphaFoldDB" id="A0A915KTP8"/>
<keyword evidence="3" id="KW-0325">Glycoprotein</keyword>
<dbReference type="OMA" id="YRITRYW"/>
<keyword evidence="5" id="KW-1133">Transmembrane helix</keyword>
<evidence type="ECO:0000256" key="3">
    <source>
        <dbReference type="ARBA" id="ARBA00023180"/>
    </source>
</evidence>
<keyword evidence="7" id="KW-1185">Reference proteome</keyword>
<evidence type="ECO:0000256" key="1">
    <source>
        <dbReference type="ARBA" id="ARBA00009191"/>
    </source>
</evidence>
<evidence type="ECO:0000259" key="6">
    <source>
        <dbReference type="Pfam" id="PF03088"/>
    </source>
</evidence>
<dbReference type="GO" id="GO:0012505">
    <property type="term" value="C:endomembrane system"/>
    <property type="evidence" value="ECO:0007669"/>
    <property type="project" value="TreeGrafter"/>
</dbReference>
<evidence type="ECO:0000256" key="5">
    <source>
        <dbReference type="SAM" id="Phobius"/>
    </source>
</evidence>
<sequence>MAEPRSTDNVVQRRRPIRSSASPATDELCRDESENETTKHPKKSGYLRCLLLMFGTIFGLVSFMITSVLLMLNDVSISAAYYELPQPPVYDGALSPNNMLLNAKYILKDEIHGPESILYYKNSIYTGTKEGLIVEIKNDQIARSIKLRSTKIECAGSYDSETSCGRPLGLRIFDENSIAFVDAYHGLYLLDLKTSQVSQLVDGGKIVNGKPLTFLNDLAVLKNGTILFTDSSAKYTRRDFMLNILEHAQDGRLLSYDTKTKELRVLLNNLFFANGVEITLDENFALVSELTNARVLRYHLKGSKAGKVDTFSDNLPGFPDNIRRSSNGTYWVGMAMARQRGVLSFIDFLSTRPWLRSILAKIVLPKLWQPIIESVPGYGLAVQLDKSGKIVSTLHDPKGSTIRGISEIADTGKALYFGSFNAPYIAKLVYDKS</sequence>